<keyword evidence="5 14" id="KW-0418">Kinase</keyword>
<dbReference type="EMBL" id="JBHTIU010000001">
    <property type="protein sequence ID" value="MFD0867595.1"/>
    <property type="molecule type" value="Genomic_DNA"/>
</dbReference>
<evidence type="ECO:0000256" key="5">
    <source>
        <dbReference type="ARBA" id="ARBA00022777"/>
    </source>
</evidence>
<feature type="domain" description="PASTA" evidence="13">
    <location>
        <begin position="347"/>
        <end position="412"/>
    </location>
</feature>
<feature type="region of interest" description="Disordered" evidence="10">
    <location>
        <begin position="273"/>
        <end position="312"/>
    </location>
</feature>
<dbReference type="NCBIfam" id="NF033483">
    <property type="entry name" value="PknB_PASTA_kin"/>
    <property type="match status" value="1"/>
</dbReference>
<accession>A0ABW3D2Q7</accession>
<keyword evidence="4 9" id="KW-0547">Nucleotide-binding</keyword>
<dbReference type="InterPro" id="IPR005543">
    <property type="entry name" value="PASTA_dom"/>
</dbReference>
<dbReference type="PROSITE" id="PS00108">
    <property type="entry name" value="PROTEIN_KINASE_ST"/>
    <property type="match status" value="1"/>
</dbReference>
<dbReference type="Pfam" id="PF03793">
    <property type="entry name" value="PASTA"/>
    <property type="match status" value="2"/>
</dbReference>
<feature type="compositionally biased region" description="Basic and acidic residues" evidence="10">
    <location>
        <begin position="273"/>
        <end position="282"/>
    </location>
</feature>
<evidence type="ECO:0000256" key="6">
    <source>
        <dbReference type="ARBA" id="ARBA00022840"/>
    </source>
</evidence>
<comment type="catalytic activity">
    <reaction evidence="8">
        <text>L-seryl-[protein] + ATP = O-phospho-L-seryl-[protein] + ADP + H(+)</text>
        <dbReference type="Rhea" id="RHEA:17989"/>
        <dbReference type="Rhea" id="RHEA-COMP:9863"/>
        <dbReference type="Rhea" id="RHEA-COMP:11604"/>
        <dbReference type="ChEBI" id="CHEBI:15378"/>
        <dbReference type="ChEBI" id="CHEBI:29999"/>
        <dbReference type="ChEBI" id="CHEBI:30616"/>
        <dbReference type="ChEBI" id="CHEBI:83421"/>
        <dbReference type="ChEBI" id="CHEBI:456216"/>
        <dbReference type="EC" id="2.7.11.1"/>
    </reaction>
</comment>
<dbReference type="Gene3D" id="1.10.510.10">
    <property type="entry name" value="Transferase(Phosphotransferase) domain 1"/>
    <property type="match status" value="1"/>
</dbReference>
<keyword evidence="3" id="KW-0808">Transferase</keyword>
<dbReference type="SMART" id="SM00220">
    <property type="entry name" value="S_TKc"/>
    <property type="match status" value="1"/>
</dbReference>
<dbReference type="InterPro" id="IPR000719">
    <property type="entry name" value="Prot_kinase_dom"/>
</dbReference>
<dbReference type="PANTHER" id="PTHR43289">
    <property type="entry name" value="MITOGEN-ACTIVATED PROTEIN KINASE KINASE KINASE 20-RELATED"/>
    <property type="match status" value="1"/>
</dbReference>
<feature type="compositionally biased region" description="Polar residues" evidence="10">
    <location>
        <begin position="667"/>
        <end position="679"/>
    </location>
</feature>
<keyword evidence="15" id="KW-1185">Reference proteome</keyword>
<dbReference type="InterPro" id="IPR011009">
    <property type="entry name" value="Kinase-like_dom_sf"/>
</dbReference>
<evidence type="ECO:0000256" key="7">
    <source>
        <dbReference type="ARBA" id="ARBA00047899"/>
    </source>
</evidence>
<dbReference type="CDD" id="cd06577">
    <property type="entry name" value="PASTA_pknB"/>
    <property type="match status" value="3"/>
</dbReference>
<proteinExistence type="predicted"/>
<dbReference type="PROSITE" id="PS00107">
    <property type="entry name" value="PROTEIN_KINASE_ATP"/>
    <property type="match status" value="1"/>
</dbReference>
<evidence type="ECO:0000313" key="15">
    <source>
        <dbReference type="Proteomes" id="UP001597120"/>
    </source>
</evidence>
<dbReference type="InterPro" id="IPR017441">
    <property type="entry name" value="Protein_kinase_ATP_BS"/>
</dbReference>
<organism evidence="14 15">
    <name type="scientific">Paenibacillus residui</name>
    <dbReference type="NCBI Taxonomy" id="629724"/>
    <lineage>
        <taxon>Bacteria</taxon>
        <taxon>Bacillati</taxon>
        <taxon>Bacillota</taxon>
        <taxon>Bacilli</taxon>
        <taxon>Bacillales</taxon>
        <taxon>Paenibacillaceae</taxon>
        <taxon>Paenibacillus</taxon>
    </lineage>
</organism>
<evidence type="ECO:0000256" key="4">
    <source>
        <dbReference type="ARBA" id="ARBA00022741"/>
    </source>
</evidence>
<name>A0ABW3D2Q7_9BACL</name>
<reference evidence="15" key="1">
    <citation type="journal article" date="2019" name="Int. J. Syst. Evol. Microbiol.">
        <title>The Global Catalogue of Microorganisms (GCM) 10K type strain sequencing project: providing services to taxonomists for standard genome sequencing and annotation.</title>
        <authorList>
            <consortium name="The Broad Institute Genomics Platform"/>
            <consortium name="The Broad Institute Genome Sequencing Center for Infectious Disease"/>
            <person name="Wu L."/>
            <person name="Ma J."/>
        </authorList>
    </citation>
    <scope>NUCLEOTIDE SEQUENCE [LARGE SCALE GENOMIC DNA]</scope>
    <source>
        <strain evidence="15">CCUG 57263</strain>
    </source>
</reference>
<dbReference type="SUPFAM" id="SSF56112">
    <property type="entry name" value="Protein kinase-like (PK-like)"/>
    <property type="match status" value="1"/>
</dbReference>
<feature type="binding site" evidence="9">
    <location>
        <position position="39"/>
    </location>
    <ligand>
        <name>ATP</name>
        <dbReference type="ChEBI" id="CHEBI:30616"/>
    </ligand>
</feature>
<keyword evidence="11" id="KW-1133">Transmembrane helix</keyword>
<gene>
    <name evidence="14" type="primary">pknB</name>
    <name evidence="14" type="ORF">ACFQ03_00355</name>
</gene>
<dbReference type="GO" id="GO:0016301">
    <property type="term" value="F:kinase activity"/>
    <property type="evidence" value="ECO:0007669"/>
    <property type="project" value="UniProtKB-KW"/>
</dbReference>
<evidence type="ECO:0000256" key="1">
    <source>
        <dbReference type="ARBA" id="ARBA00012513"/>
    </source>
</evidence>
<keyword evidence="11" id="KW-0812">Transmembrane</keyword>
<dbReference type="Gene3D" id="3.30.200.20">
    <property type="entry name" value="Phosphorylase Kinase, domain 1"/>
    <property type="match status" value="1"/>
</dbReference>
<feature type="domain" description="Protein kinase" evidence="12">
    <location>
        <begin position="10"/>
        <end position="270"/>
    </location>
</feature>
<dbReference type="CDD" id="cd14014">
    <property type="entry name" value="STKc_PknB_like"/>
    <property type="match status" value="1"/>
</dbReference>
<evidence type="ECO:0000313" key="14">
    <source>
        <dbReference type="EMBL" id="MFD0867595.1"/>
    </source>
</evidence>
<evidence type="ECO:0000256" key="2">
    <source>
        <dbReference type="ARBA" id="ARBA00022527"/>
    </source>
</evidence>
<feature type="domain" description="PASTA" evidence="13">
    <location>
        <begin position="413"/>
        <end position="484"/>
    </location>
</feature>
<evidence type="ECO:0000259" key="12">
    <source>
        <dbReference type="PROSITE" id="PS50011"/>
    </source>
</evidence>
<dbReference type="Pfam" id="PF00069">
    <property type="entry name" value="Pkinase"/>
    <property type="match status" value="1"/>
</dbReference>
<evidence type="ECO:0000256" key="10">
    <source>
        <dbReference type="SAM" id="MobiDB-lite"/>
    </source>
</evidence>
<dbReference type="InterPro" id="IPR008271">
    <property type="entry name" value="Ser/Thr_kinase_AS"/>
</dbReference>
<dbReference type="PROSITE" id="PS51178">
    <property type="entry name" value="PASTA"/>
    <property type="match status" value="2"/>
</dbReference>
<dbReference type="Proteomes" id="UP001597120">
    <property type="component" value="Unassembled WGS sequence"/>
</dbReference>
<evidence type="ECO:0000259" key="13">
    <source>
        <dbReference type="PROSITE" id="PS51178"/>
    </source>
</evidence>
<evidence type="ECO:0000256" key="8">
    <source>
        <dbReference type="ARBA" id="ARBA00048679"/>
    </source>
</evidence>
<protein>
    <recommendedName>
        <fullName evidence="1">non-specific serine/threonine protein kinase</fullName>
        <ecNumber evidence="1">2.7.11.1</ecNumber>
    </recommendedName>
</protein>
<keyword evidence="2" id="KW-0723">Serine/threonine-protein kinase</keyword>
<feature type="region of interest" description="Disordered" evidence="10">
    <location>
        <begin position="645"/>
        <end position="685"/>
    </location>
</feature>
<keyword evidence="11" id="KW-0472">Membrane</keyword>
<keyword evidence="6 9" id="KW-0067">ATP-binding</keyword>
<evidence type="ECO:0000256" key="3">
    <source>
        <dbReference type="ARBA" id="ARBA00022679"/>
    </source>
</evidence>
<feature type="transmembrane region" description="Helical" evidence="11">
    <location>
        <begin position="322"/>
        <end position="342"/>
    </location>
</feature>
<sequence>MTGQILGGRYEILERVGGGGMALVYKAHDLLLNRHVAVKVLRQQYIHDEEFIHRFGREAQSAAALSHPNIVSIYDVGQDEDVHYIVMEYVEGMTLNDLIKQKAPLQVEEAVHIASQICDALDHAHANEIIHRDIKPHNILMGKNGRVKVTDFGIARAGTSSSITQTGSVVGSVHYFSPEHAKGIAAGAKSDLYSLGIVLYQMLTGKLPFLADSPISVALKHLQENVEEPRKVNPLIPQSVENIILKAMRKKPEQRYQSAVEMLSDLETCLLPERRNEPKLDDPDLDDGDDDEKTKVVPAIRSDRFEEDSEPEGKKRRRAAPWIWTIVFLVVVGGLLAGIYYVKAQFAVKEVLVPDVVGEHVEKAEAMLVEASLTPKITYENSDTIEKDHVIDQSHKNMKLVEGSEVTLTVSHGVELKTLDDYVGKKWKDVQKTLKEMGIDDSQIDVTTRYDDQPEDTILEQSPKPDEEFDPAKVEVKIVVSLGKEKHKMPDLTGKTVEEADAILLQKNLSRVKGKEGITEQHTFLQPKGKIFDQWPYKPDQEVESGTNNIIYYVSAGPPEDAGQMLVTLPELKPEEEGSASSFRIVITDAQYENYEYRTFDITKPELLNVPVIVTKERNAVIKMFRNDQHYDTKTVTYNDYLQQKEGMKLNQASPTPTPDPAGDQSAAATPQPNESANPPEQGGQ</sequence>
<dbReference type="SMART" id="SM00740">
    <property type="entry name" value="PASTA"/>
    <property type="match status" value="3"/>
</dbReference>
<dbReference type="Gene3D" id="3.30.10.20">
    <property type="match status" value="3"/>
</dbReference>
<dbReference type="PANTHER" id="PTHR43289:SF34">
    <property type="entry name" value="SERINE_THREONINE-PROTEIN KINASE YBDM-RELATED"/>
    <property type="match status" value="1"/>
</dbReference>
<comment type="catalytic activity">
    <reaction evidence="7">
        <text>L-threonyl-[protein] + ATP = O-phospho-L-threonyl-[protein] + ADP + H(+)</text>
        <dbReference type="Rhea" id="RHEA:46608"/>
        <dbReference type="Rhea" id="RHEA-COMP:11060"/>
        <dbReference type="Rhea" id="RHEA-COMP:11605"/>
        <dbReference type="ChEBI" id="CHEBI:15378"/>
        <dbReference type="ChEBI" id="CHEBI:30013"/>
        <dbReference type="ChEBI" id="CHEBI:30616"/>
        <dbReference type="ChEBI" id="CHEBI:61977"/>
        <dbReference type="ChEBI" id="CHEBI:456216"/>
        <dbReference type="EC" id="2.7.11.1"/>
    </reaction>
</comment>
<comment type="caution">
    <text evidence="14">The sequence shown here is derived from an EMBL/GenBank/DDBJ whole genome shotgun (WGS) entry which is preliminary data.</text>
</comment>
<evidence type="ECO:0000256" key="11">
    <source>
        <dbReference type="SAM" id="Phobius"/>
    </source>
</evidence>
<dbReference type="PROSITE" id="PS50011">
    <property type="entry name" value="PROTEIN_KINASE_DOM"/>
    <property type="match status" value="1"/>
</dbReference>
<evidence type="ECO:0000256" key="9">
    <source>
        <dbReference type="PROSITE-ProRule" id="PRU10141"/>
    </source>
</evidence>
<dbReference type="RefSeq" id="WP_379285376.1">
    <property type="nucleotide sequence ID" value="NZ_JBHTIU010000001.1"/>
</dbReference>
<dbReference type="EC" id="2.7.11.1" evidence="1"/>